<dbReference type="Proteomes" id="UP001253595">
    <property type="component" value="Unassembled WGS sequence"/>
</dbReference>
<name>A0ABU1UXY5_9GAMM</name>
<gene>
    <name evidence="2" type="ORF">J2X05_002079</name>
</gene>
<evidence type="ECO:0000256" key="1">
    <source>
        <dbReference type="SAM" id="SignalP"/>
    </source>
</evidence>
<evidence type="ECO:0000313" key="2">
    <source>
        <dbReference type="EMBL" id="MDR7090057.1"/>
    </source>
</evidence>
<dbReference type="SUPFAM" id="SSF56436">
    <property type="entry name" value="C-type lectin-like"/>
    <property type="match status" value="1"/>
</dbReference>
<proteinExistence type="predicted"/>
<reference evidence="2 3" key="1">
    <citation type="submission" date="2023-07" db="EMBL/GenBank/DDBJ databases">
        <title>Sorghum-associated microbial communities from plants grown in Nebraska, USA.</title>
        <authorList>
            <person name="Schachtman D."/>
        </authorList>
    </citation>
    <scope>NUCLEOTIDE SEQUENCE [LARGE SCALE GENOMIC DNA]</scope>
    <source>
        <strain evidence="2 3">BE190</strain>
    </source>
</reference>
<evidence type="ECO:0000313" key="3">
    <source>
        <dbReference type="Proteomes" id="UP001253595"/>
    </source>
</evidence>
<keyword evidence="1" id="KW-0732">Signal</keyword>
<protein>
    <recommendedName>
        <fullName evidence="4">Lectin</fullName>
    </recommendedName>
</protein>
<evidence type="ECO:0008006" key="4">
    <source>
        <dbReference type="Google" id="ProtNLM"/>
    </source>
</evidence>
<dbReference type="EMBL" id="JAVDVX010000003">
    <property type="protein sequence ID" value="MDR7090057.1"/>
    <property type="molecule type" value="Genomic_DNA"/>
</dbReference>
<accession>A0ABU1UXY5</accession>
<comment type="caution">
    <text evidence="2">The sequence shown here is derived from an EMBL/GenBank/DDBJ whole genome shotgun (WGS) entry which is preliminary data.</text>
</comment>
<dbReference type="InterPro" id="IPR016186">
    <property type="entry name" value="C-type_lectin-like/link_sf"/>
</dbReference>
<feature type="chain" id="PRO_5045291568" description="Lectin" evidence="1">
    <location>
        <begin position="27"/>
        <end position="243"/>
    </location>
</feature>
<dbReference type="RefSeq" id="WP_310072081.1">
    <property type="nucleotide sequence ID" value="NZ_JAVDVX010000003.1"/>
</dbReference>
<sequence>MKLKALAICTGLLGASITISSLPGFAQSAAPAPAQQRPVISPEEALQKFSFFVTSTGVGKGADLGGLAGADAHCQTLAKTAGAGNKIWRAYLSTQAAGGKPAINARDRIGKGPWYNVKGALIANDVAHLHGDTLEQARLGSNLTRNQALNEKGERVLGAGDTPNQHDILTGSKTDGTAFTDAADHTCKNYTSTATDGSVQVGHFDRTGGGNASWNSAHASRGCSQENLVGTGGAGLFYCFVAN</sequence>
<dbReference type="InterPro" id="IPR016187">
    <property type="entry name" value="CTDL_fold"/>
</dbReference>
<keyword evidence="3" id="KW-1185">Reference proteome</keyword>
<dbReference type="Gene3D" id="3.10.100.10">
    <property type="entry name" value="Mannose-Binding Protein A, subunit A"/>
    <property type="match status" value="1"/>
</dbReference>
<organism evidence="2 3">
    <name type="scientific">Cellvibrio fibrivorans</name>
    <dbReference type="NCBI Taxonomy" id="126350"/>
    <lineage>
        <taxon>Bacteria</taxon>
        <taxon>Pseudomonadati</taxon>
        <taxon>Pseudomonadota</taxon>
        <taxon>Gammaproteobacteria</taxon>
        <taxon>Cellvibrionales</taxon>
        <taxon>Cellvibrionaceae</taxon>
        <taxon>Cellvibrio</taxon>
    </lineage>
</organism>
<feature type="signal peptide" evidence="1">
    <location>
        <begin position="1"/>
        <end position="26"/>
    </location>
</feature>